<evidence type="ECO:0000256" key="1">
    <source>
        <dbReference type="ARBA" id="ARBA00022723"/>
    </source>
</evidence>
<comment type="caution">
    <text evidence="5">The sequence shown here is derived from an EMBL/GenBank/DDBJ whole genome shotgun (WGS) entry which is preliminary data.</text>
</comment>
<accession>A0A8J1XU54</accession>
<gene>
    <name evidence="5" type="ORF">OFUS_LOCUS21337</name>
</gene>
<dbReference type="InterPro" id="IPR051726">
    <property type="entry name" value="Chitin_Synth_Reg"/>
</dbReference>
<dbReference type="SUPFAM" id="SSF144232">
    <property type="entry name" value="HIT/MYND zinc finger-like"/>
    <property type="match status" value="1"/>
</dbReference>
<keyword evidence="4" id="KW-0862">Zinc</keyword>
<keyword evidence="2" id="KW-0677">Repeat</keyword>
<dbReference type="Gene3D" id="1.25.40.10">
    <property type="entry name" value="Tetratricopeptide repeat domain"/>
    <property type="match status" value="2"/>
</dbReference>
<dbReference type="Pfam" id="PF08238">
    <property type="entry name" value="Sel1"/>
    <property type="match status" value="3"/>
</dbReference>
<dbReference type="Pfam" id="PF01753">
    <property type="entry name" value="zf-MYND"/>
    <property type="match status" value="1"/>
</dbReference>
<reference evidence="5" key="1">
    <citation type="submission" date="2022-03" db="EMBL/GenBank/DDBJ databases">
        <authorList>
            <person name="Martin C."/>
        </authorList>
    </citation>
    <scope>NUCLEOTIDE SEQUENCE</scope>
</reference>
<keyword evidence="6" id="KW-1185">Reference proteome</keyword>
<dbReference type="InterPro" id="IPR006597">
    <property type="entry name" value="Sel1-like"/>
</dbReference>
<dbReference type="EMBL" id="CAIIXF020000010">
    <property type="protein sequence ID" value="CAH1796986.1"/>
    <property type="molecule type" value="Genomic_DNA"/>
</dbReference>
<dbReference type="InterPro" id="IPR002893">
    <property type="entry name" value="Znf_MYND"/>
</dbReference>
<evidence type="ECO:0000256" key="3">
    <source>
        <dbReference type="ARBA" id="ARBA00022771"/>
    </source>
</evidence>
<sequence>MANELSFIENDLLQELDGDRENIKEIINYYGGFDELLKKAKTGDVGAMLTLGNAYFVGTHCKKDRKESYKWYEHGIQAAEKSPAHDVLIDYYYEFATLLLVGGFKEVIGDLNEHIAVRALHLLNVAAEGGQRRAQHSLGMMFMYGDFGMGVDYNNAENWFSRASADKEENLTANQKLLRDPEADSDPLKYVCLYRLWEMYSTDRNSKRAPQHDIAVKYLKGSAEGGFPEAQRELGKLYLEGDMNVEKNTAACKLWLEKAQANDAIAKRLLNKLSFPADGTVRKMCHNESCNKLEGEGGIEKLLKCTRCRVAFYCGKECQKAHWKLHKKVCQKTGTEHSCKK</sequence>
<evidence type="ECO:0000313" key="6">
    <source>
        <dbReference type="Proteomes" id="UP000749559"/>
    </source>
</evidence>
<dbReference type="PANTHER" id="PTHR46430">
    <property type="entry name" value="PROTEIN SKT5-RELATED"/>
    <property type="match status" value="1"/>
</dbReference>
<dbReference type="SUPFAM" id="SSF81901">
    <property type="entry name" value="HCP-like"/>
    <property type="match status" value="1"/>
</dbReference>
<keyword evidence="3" id="KW-0863">Zinc-finger</keyword>
<dbReference type="GO" id="GO:0008270">
    <property type="term" value="F:zinc ion binding"/>
    <property type="evidence" value="ECO:0007669"/>
    <property type="project" value="UniProtKB-KW"/>
</dbReference>
<dbReference type="PROSITE" id="PS50865">
    <property type="entry name" value="ZF_MYND_2"/>
    <property type="match status" value="1"/>
</dbReference>
<evidence type="ECO:0000313" key="5">
    <source>
        <dbReference type="EMBL" id="CAH1796986.1"/>
    </source>
</evidence>
<dbReference type="SMART" id="SM00671">
    <property type="entry name" value="SEL1"/>
    <property type="match status" value="3"/>
</dbReference>
<organism evidence="5 6">
    <name type="scientific">Owenia fusiformis</name>
    <name type="common">Polychaete worm</name>
    <dbReference type="NCBI Taxonomy" id="6347"/>
    <lineage>
        <taxon>Eukaryota</taxon>
        <taxon>Metazoa</taxon>
        <taxon>Spiralia</taxon>
        <taxon>Lophotrochozoa</taxon>
        <taxon>Annelida</taxon>
        <taxon>Polychaeta</taxon>
        <taxon>Sedentaria</taxon>
        <taxon>Canalipalpata</taxon>
        <taxon>Sabellida</taxon>
        <taxon>Oweniida</taxon>
        <taxon>Oweniidae</taxon>
        <taxon>Owenia</taxon>
    </lineage>
</organism>
<evidence type="ECO:0000256" key="2">
    <source>
        <dbReference type="ARBA" id="ARBA00022737"/>
    </source>
</evidence>
<keyword evidence="1" id="KW-0479">Metal-binding</keyword>
<dbReference type="OrthoDB" id="1028014at2759"/>
<dbReference type="InterPro" id="IPR011990">
    <property type="entry name" value="TPR-like_helical_dom_sf"/>
</dbReference>
<name>A0A8J1XU54_OWEFU</name>
<proteinExistence type="predicted"/>
<dbReference type="Gene3D" id="6.10.140.2220">
    <property type="match status" value="1"/>
</dbReference>
<dbReference type="Proteomes" id="UP000749559">
    <property type="component" value="Unassembled WGS sequence"/>
</dbReference>
<protein>
    <submittedName>
        <fullName evidence="5">Uncharacterized protein</fullName>
    </submittedName>
</protein>
<dbReference type="PANTHER" id="PTHR46430:SF3">
    <property type="entry name" value="ACTIVATOR OF C KINASE PROTEIN 1"/>
    <property type="match status" value="1"/>
</dbReference>
<evidence type="ECO:0000256" key="4">
    <source>
        <dbReference type="ARBA" id="ARBA00022833"/>
    </source>
</evidence>
<dbReference type="AlphaFoldDB" id="A0A8J1XU54"/>